<dbReference type="Proteomes" id="UP000297951">
    <property type="component" value="Unassembled WGS sequence"/>
</dbReference>
<dbReference type="PROSITE" id="PS00579">
    <property type="entry name" value="RIBOSOMAL_L29"/>
    <property type="match status" value="1"/>
</dbReference>
<dbReference type="GO" id="GO:0006412">
    <property type="term" value="P:translation"/>
    <property type="evidence" value="ECO:0007669"/>
    <property type="project" value="UniProtKB-UniRule"/>
</dbReference>
<dbReference type="Gene3D" id="1.10.287.310">
    <property type="match status" value="1"/>
</dbReference>
<evidence type="ECO:0000256" key="3">
    <source>
        <dbReference type="ARBA" id="ARBA00023274"/>
    </source>
</evidence>
<dbReference type="GO" id="GO:0003735">
    <property type="term" value="F:structural constituent of ribosome"/>
    <property type="evidence" value="ECO:0007669"/>
    <property type="project" value="InterPro"/>
</dbReference>
<evidence type="ECO:0000313" key="6">
    <source>
        <dbReference type="EMBL" id="ORC24405.1"/>
    </source>
</evidence>
<proteinExistence type="inferred from homology"/>
<dbReference type="GO" id="GO:0022625">
    <property type="term" value="C:cytosolic large ribosomal subunit"/>
    <property type="evidence" value="ECO:0007669"/>
    <property type="project" value="TreeGrafter"/>
</dbReference>
<reference evidence="6 8" key="1">
    <citation type="submission" date="2016-05" db="EMBL/GenBank/DDBJ databases">
        <title>Draft genome sequence of a porcine commensal Rothia nasimurium.</title>
        <authorList>
            <person name="Gaiser R.A."/>
            <person name="Van Baarlen P."/>
            <person name="Wells J.M."/>
        </authorList>
    </citation>
    <scope>NUCLEOTIDE SEQUENCE [LARGE SCALE GENOMIC DNA]</scope>
    <source>
        <strain evidence="6 8">PT-32</strain>
    </source>
</reference>
<dbReference type="HAMAP" id="MF_00374">
    <property type="entry name" value="Ribosomal_uL29"/>
    <property type="match status" value="1"/>
</dbReference>
<keyword evidence="3 5" id="KW-0687">Ribonucleoprotein</keyword>
<protein>
    <recommendedName>
        <fullName evidence="4 5">Large ribosomal subunit protein uL29</fullName>
    </recommendedName>
</protein>
<dbReference type="InterPro" id="IPR050063">
    <property type="entry name" value="Ribosomal_protein_uL29"/>
</dbReference>
<keyword evidence="8" id="KW-1185">Reference proteome</keyword>
<evidence type="ECO:0000256" key="2">
    <source>
        <dbReference type="ARBA" id="ARBA00022980"/>
    </source>
</evidence>
<dbReference type="InterPro" id="IPR036049">
    <property type="entry name" value="Ribosomal_uL29_sf"/>
</dbReference>
<evidence type="ECO:0000256" key="4">
    <source>
        <dbReference type="ARBA" id="ARBA00035204"/>
    </source>
</evidence>
<dbReference type="FunFam" id="1.10.287.310:FF:000001">
    <property type="entry name" value="50S ribosomal protein L29"/>
    <property type="match status" value="1"/>
</dbReference>
<comment type="similarity">
    <text evidence="1 5">Belongs to the universal ribosomal protein uL29 family.</text>
</comment>
<dbReference type="PANTHER" id="PTHR10916">
    <property type="entry name" value="60S RIBOSOMAL PROTEIN L35/50S RIBOSOMAL PROTEIN L29"/>
    <property type="match status" value="1"/>
</dbReference>
<dbReference type="Pfam" id="PF00831">
    <property type="entry name" value="Ribosomal_L29"/>
    <property type="match status" value="1"/>
</dbReference>
<dbReference type="NCBIfam" id="TIGR00012">
    <property type="entry name" value="L29"/>
    <property type="match status" value="1"/>
</dbReference>
<dbReference type="STRING" id="85336.A7979_09615"/>
<dbReference type="EMBL" id="LXWF01000004">
    <property type="protein sequence ID" value="ORC24405.1"/>
    <property type="molecule type" value="Genomic_DNA"/>
</dbReference>
<dbReference type="RefSeq" id="WP_083090723.1">
    <property type="nucleotide sequence ID" value="NZ_CAKMRZ010000002.1"/>
</dbReference>
<comment type="caution">
    <text evidence="6">The sequence shown here is derived from an EMBL/GenBank/DDBJ whole genome shotgun (WGS) entry which is preliminary data.</text>
</comment>
<evidence type="ECO:0000313" key="8">
    <source>
        <dbReference type="Proteomes" id="UP000192359"/>
    </source>
</evidence>
<evidence type="ECO:0000256" key="1">
    <source>
        <dbReference type="ARBA" id="ARBA00009254"/>
    </source>
</evidence>
<evidence type="ECO:0000256" key="5">
    <source>
        <dbReference type="HAMAP-Rule" id="MF_00374"/>
    </source>
</evidence>
<reference evidence="7 9" key="2">
    <citation type="submission" date="2019-03" db="EMBL/GenBank/DDBJ databases">
        <title>Diversity of the mouse oral microbiome.</title>
        <authorList>
            <person name="Joseph S."/>
            <person name="Aduse-Opoku J."/>
            <person name="Curtis M."/>
            <person name="Wade W."/>
            <person name="Hashim A."/>
        </authorList>
    </citation>
    <scope>NUCLEOTIDE SEQUENCE [LARGE SCALE GENOMIC DNA]</scope>
    <source>
        <strain evidence="7">Irhom_31</strain>
        <strain evidence="9">irhom_31</strain>
    </source>
</reference>
<dbReference type="InterPro" id="IPR001854">
    <property type="entry name" value="Ribosomal_uL29"/>
</dbReference>
<evidence type="ECO:0000313" key="9">
    <source>
        <dbReference type="Proteomes" id="UP000297951"/>
    </source>
</evidence>
<dbReference type="PANTHER" id="PTHR10916:SF0">
    <property type="entry name" value="LARGE RIBOSOMAL SUBUNIT PROTEIN UL29C"/>
    <property type="match status" value="1"/>
</dbReference>
<name>A0A1Y1RT34_9MICC</name>
<dbReference type="AlphaFoldDB" id="A0A1Y1RT34"/>
<accession>A0A1Y1RT34</accession>
<dbReference type="InterPro" id="IPR018254">
    <property type="entry name" value="Ribosomal_uL29_CS"/>
</dbReference>
<dbReference type="CDD" id="cd00427">
    <property type="entry name" value="Ribosomal_L29_HIP"/>
    <property type="match status" value="1"/>
</dbReference>
<dbReference type="GeneID" id="97482944"/>
<dbReference type="OrthoDB" id="9815192at2"/>
<gene>
    <name evidence="5" type="primary">rpmC</name>
    <name evidence="6" type="ORF">A7979_09615</name>
    <name evidence="7" type="ORF">E4U03_07255</name>
</gene>
<evidence type="ECO:0000313" key="7">
    <source>
        <dbReference type="EMBL" id="TFU22110.1"/>
    </source>
</evidence>
<keyword evidence="2 5" id="KW-0689">Ribosomal protein</keyword>
<sequence>MAVGSKDLSIDKLAELSNENLVEKLRESKEELFNLRFQAATGQLENPGRIRSVKRDIARIYTVLRERELGIRPATEG</sequence>
<dbReference type="SUPFAM" id="SSF46561">
    <property type="entry name" value="Ribosomal protein L29 (L29p)"/>
    <property type="match status" value="1"/>
</dbReference>
<dbReference type="EMBL" id="SPQC01000022">
    <property type="protein sequence ID" value="TFU22110.1"/>
    <property type="molecule type" value="Genomic_DNA"/>
</dbReference>
<organism evidence="6 8">
    <name type="scientific">Rothia nasimurium</name>
    <dbReference type="NCBI Taxonomy" id="85336"/>
    <lineage>
        <taxon>Bacteria</taxon>
        <taxon>Bacillati</taxon>
        <taxon>Actinomycetota</taxon>
        <taxon>Actinomycetes</taxon>
        <taxon>Micrococcales</taxon>
        <taxon>Micrococcaceae</taxon>
        <taxon>Rothia</taxon>
    </lineage>
</organism>
<dbReference type="Proteomes" id="UP000192359">
    <property type="component" value="Unassembled WGS sequence"/>
</dbReference>